<dbReference type="CDD" id="cd00609">
    <property type="entry name" value="AAT_like"/>
    <property type="match status" value="1"/>
</dbReference>
<evidence type="ECO:0000259" key="2">
    <source>
        <dbReference type="Pfam" id="PF00155"/>
    </source>
</evidence>
<dbReference type="Proteomes" id="UP000053259">
    <property type="component" value="Unassembled WGS sequence"/>
</dbReference>
<feature type="region of interest" description="Disordered" evidence="1">
    <location>
        <begin position="489"/>
        <end position="512"/>
    </location>
</feature>
<dbReference type="InterPro" id="IPR015422">
    <property type="entry name" value="PyrdxlP-dep_Trfase_small"/>
</dbReference>
<dbReference type="GO" id="GO:0047536">
    <property type="term" value="F:2-aminoadipate transaminase activity"/>
    <property type="evidence" value="ECO:0007669"/>
    <property type="project" value="TreeGrafter"/>
</dbReference>
<dbReference type="FunCoup" id="A0A0D2B074">
    <property type="interactions" value="61"/>
</dbReference>
<gene>
    <name evidence="3" type="ORF">PV09_03964</name>
</gene>
<organism evidence="3 4">
    <name type="scientific">Verruconis gallopava</name>
    <dbReference type="NCBI Taxonomy" id="253628"/>
    <lineage>
        <taxon>Eukaryota</taxon>
        <taxon>Fungi</taxon>
        <taxon>Dikarya</taxon>
        <taxon>Ascomycota</taxon>
        <taxon>Pezizomycotina</taxon>
        <taxon>Dothideomycetes</taxon>
        <taxon>Pleosporomycetidae</taxon>
        <taxon>Venturiales</taxon>
        <taxon>Sympoventuriaceae</taxon>
        <taxon>Verruconis</taxon>
    </lineage>
</organism>
<dbReference type="HOGENOM" id="CLU_017584_0_6_1"/>
<dbReference type="InterPro" id="IPR004839">
    <property type="entry name" value="Aminotransferase_I/II_large"/>
</dbReference>
<dbReference type="Gene3D" id="3.40.640.10">
    <property type="entry name" value="Type I PLP-dependent aspartate aminotransferase-like (Major domain)"/>
    <property type="match status" value="1"/>
</dbReference>
<dbReference type="RefSeq" id="XP_016214643.1">
    <property type="nucleotide sequence ID" value="XM_016357239.1"/>
</dbReference>
<evidence type="ECO:0000313" key="4">
    <source>
        <dbReference type="Proteomes" id="UP000053259"/>
    </source>
</evidence>
<feature type="domain" description="Aminotransferase class I/classII large" evidence="2">
    <location>
        <begin position="56"/>
        <end position="426"/>
    </location>
</feature>
<accession>A0A0D2B074</accession>
<dbReference type="VEuPathDB" id="FungiDB:PV09_03964"/>
<keyword evidence="4" id="KW-1185">Reference proteome</keyword>
<dbReference type="FunFam" id="3.40.640.10:FF:000080">
    <property type="entry name" value="Aminotransferase, putative"/>
    <property type="match status" value="1"/>
</dbReference>
<evidence type="ECO:0000256" key="1">
    <source>
        <dbReference type="SAM" id="MobiDB-lite"/>
    </source>
</evidence>
<dbReference type="Pfam" id="PF00155">
    <property type="entry name" value="Aminotran_1_2"/>
    <property type="match status" value="1"/>
</dbReference>
<dbReference type="SUPFAM" id="SSF53383">
    <property type="entry name" value="PLP-dependent transferases"/>
    <property type="match status" value="1"/>
</dbReference>
<dbReference type="OrthoDB" id="7042322at2759"/>
<dbReference type="InterPro" id="IPR015424">
    <property type="entry name" value="PyrdxlP-dep_Trfase"/>
</dbReference>
<dbReference type="STRING" id="253628.A0A0D2B074"/>
<dbReference type="InParanoid" id="A0A0D2B074"/>
<dbReference type="PANTHER" id="PTHR42858">
    <property type="entry name" value="AMINOTRANSFERASE"/>
    <property type="match status" value="1"/>
</dbReference>
<dbReference type="AlphaFoldDB" id="A0A0D2B074"/>
<name>A0A0D2B074_9PEZI</name>
<dbReference type="InterPro" id="IPR015421">
    <property type="entry name" value="PyrdxlP-dep_Trfase_major"/>
</dbReference>
<reference evidence="3 4" key="1">
    <citation type="submission" date="2015-01" db="EMBL/GenBank/DDBJ databases">
        <title>The Genome Sequence of Ochroconis gallopava CBS43764.</title>
        <authorList>
            <consortium name="The Broad Institute Genomics Platform"/>
            <person name="Cuomo C."/>
            <person name="de Hoog S."/>
            <person name="Gorbushina A."/>
            <person name="Stielow B."/>
            <person name="Teixiera M."/>
            <person name="Abouelleil A."/>
            <person name="Chapman S.B."/>
            <person name="Priest M."/>
            <person name="Young S.K."/>
            <person name="Wortman J."/>
            <person name="Nusbaum C."/>
            <person name="Birren B."/>
        </authorList>
    </citation>
    <scope>NUCLEOTIDE SEQUENCE [LARGE SCALE GENOMIC DNA]</scope>
    <source>
        <strain evidence="3 4">CBS 43764</strain>
    </source>
</reference>
<proteinExistence type="predicted"/>
<sequence length="512" mass="56234">MVIREMSTPKAAVKRGHRKLINLLRGWPNPALLPTKLMREAADAVFADKDVAIPALLYGPDEGDARLRRELAKWLTEFYADYLQEPIGADRLAITGGASQNLACLLQTFTDPEYTRNIWIVAPSYFLAFRIFNDAGFGAKLRAVPEGDTGIELDYLEREIRKSEDEAVRRGNAKPAFKVPTPWGKVYKHVIYAVPTFSNPSSKTMIASRRVDLVRLARRYDALIVTDDVYDQLQWPSAREAAAQDDAQPSGQKDMTRAQDARIVDVDRYLDGGPDRPGADGFGNAASNGSFSKIAGPGMRTGWCEGSPKLAYGVSQTGSSRSGGAPSQIAANFLAEALARGALQKHVDVVLRPALARRHALMMDAVREHLVPLGVRLPQDGRRVAGGYFVWLRLPPRIKANLLARRCKDTHNLIVADGAMFEVPGDAHPSIHHQVAEDAVAAGGSSEAPTSFPYDVRLCFAWEEEDALEEGVERLAEVIQSMLDEPEGVNPNVKRSSFGETDRVPMDVSSFQ</sequence>
<protein>
    <recommendedName>
        <fullName evidence="2">Aminotransferase class I/classII large domain-containing protein</fullName>
    </recommendedName>
</protein>
<dbReference type="PANTHER" id="PTHR42858:SF1">
    <property type="entry name" value="LD15494P"/>
    <property type="match status" value="1"/>
</dbReference>
<evidence type="ECO:0000313" key="3">
    <source>
        <dbReference type="EMBL" id="KIW04774.1"/>
    </source>
</evidence>
<dbReference type="GO" id="GO:0030170">
    <property type="term" value="F:pyridoxal phosphate binding"/>
    <property type="evidence" value="ECO:0007669"/>
    <property type="project" value="InterPro"/>
</dbReference>
<dbReference type="GeneID" id="27311937"/>
<dbReference type="EMBL" id="KN847539">
    <property type="protein sequence ID" value="KIW04774.1"/>
    <property type="molecule type" value="Genomic_DNA"/>
</dbReference>
<dbReference type="Gene3D" id="3.90.1150.10">
    <property type="entry name" value="Aspartate Aminotransferase, domain 1"/>
    <property type="match status" value="1"/>
</dbReference>